<dbReference type="PROSITE" id="PS51318">
    <property type="entry name" value="TAT"/>
    <property type="match status" value="1"/>
</dbReference>
<dbReference type="SUPFAM" id="SSF88713">
    <property type="entry name" value="Glycoside hydrolase/deacetylase"/>
    <property type="match status" value="1"/>
</dbReference>
<dbReference type="GO" id="GO:0046872">
    <property type="term" value="F:metal ion binding"/>
    <property type="evidence" value="ECO:0007669"/>
    <property type="project" value="UniProtKB-KW"/>
</dbReference>
<keyword evidence="2" id="KW-0378">Hydrolase</keyword>
<evidence type="ECO:0000256" key="1">
    <source>
        <dbReference type="ARBA" id="ARBA00022723"/>
    </source>
</evidence>
<protein>
    <submittedName>
        <fullName evidence="6">Polysaccharide deacetylase family protein</fullName>
    </submittedName>
</protein>
<dbReference type="Gene3D" id="2.80.10.50">
    <property type="match status" value="1"/>
</dbReference>
<evidence type="ECO:0000256" key="3">
    <source>
        <dbReference type="SAM" id="MobiDB-lite"/>
    </source>
</evidence>
<feature type="domain" description="NodB homology" evidence="5">
    <location>
        <begin position="48"/>
        <end position="224"/>
    </location>
</feature>
<dbReference type="Proteomes" id="UP000327011">
    <property type="component" value="Unassembled WGS sequence"/>
</dbReference>
<organism evidence="6 7">
    <name type="scientific">Microbispora cellulosiformans</name>
    <dbReference type="NCBI Taxonomy" id="2614688"/>
    <lineage>
        <taxon>Bacteria</taxon>
        <taxon>Bacillati</taxon>
        <taxon>Actinomycetota</taxon>
        <taxon>Actinomycetes</taxon>
        <taxon>Streptosporangiales</taxon>
        <taxon>Streptosporangiaceae</taxon>
        <taxon>Microbispora</taxon>
    </lineage>
</organism>
<dbReference type="CDD" id="cd23418">
    <property type="entry name" value="beta-trefoil_Ricin_XLN-like"/>
    <property type="match status" value="1"/>
</dbReference>
<dbReference type="InterPro" id="IPR002509">
    <property type="entry name" value="NODB_dom"/>
</dbReference>
<dbReference type="SUPFAM" id="SSF50370">
    <property type="entry name" value="Ricin B-like lectins"/>
    <property type="match status" value="1"/>
</dbReference>
<dbReference type="InterPro" id="IPR050248">
    <property type="entry name" value="Polysacc_deacetylase_ArnD"/>
</dbReference>
<evidence type="ECO:0000256" key="2">
    <source>
        <dbReference type="ARBA" id="ARBA00022801"/>
    </source>
</evidence>
<evidence type="ECO:0000259" key="5">
    <source>
        <dbReference type="PROSITE" id="PS51677"/>
    </source>
</evidence>
<evidence type="ECO:0000313" key="7">
    <source>
        <dbReference type="Proteomes" id="UP000327011"/>
    </source>
</evidence>
<dbReference type="InterPro" id="IPR006311">
    <property type="entry name" value="TAT_signal"/>
</dbReference>
<accession>A0A5J5JWJ6</accession>
<keyword evidence="1" id="KW-0479">Metal-binding</keyword>
<proteinExistence type="predicted"/>
<dbReference type="PANTHER" id="PTHR10587:SF133">
    <property type="entry name" value="CHITIN DEACETYLASE 1-RELATED"/>
    <property type="match status" value="1"/>
</dbReference>
<dbReference type="PROSITE" id="PS50231">
    <property type="entry name" value="RICIN_B_LECTIN"/>
    <property type="match status" value="1"/>
</dbReference>
<dbReference type="PROSITE" id="PS51677">
    <property type="entry name" value="NODB"/>
    <property type="match status" value="1"/>
</dbReference>
<dbReference type="CDD" id="cd10953">
    <property type="entry name" value="CE4_SlAXE_like"/>
    <property type="match status" value="1"/>
</dbReference>
<dbReference type="PANTHER" id="PTHR10587">
    <property type="entry name" value="GLYCOSYL TRANSFERASE-RELATED"/>
    <property type="match status" value="1"/>
</dbReference>
<keyword evidence="4" id="KW-0732">Signal</keyword>
<dbReference type="EMBL" id="VYTZ01000015">
    <property type="protein sequence ID" value="KAA9374673.1"/>
    <property type="molecule type" value="Genomic_DNA"/>
</dbReference>
<feature type="region of interest" description="Disordered" evidence="3">
    <location>
        <begin position="232"/>
        <end position="263"/>
    </location>
</feature>
<gene>
    <name evidence="6" type="ORF">F5972_31060</name>
</gene>
<keyword evidence="7" id="KW-1185">Reference proteome</keyword>
<reference evidence="6 7" key="1">
    <citation type="submission" date="2019-09" db="EMBL/GenBank/DDBJ databases">
        <title>Screening of Novel Bioactive Compounds from Soil-Associated.</title>
        <authorList>
            <person name="Gong X."/>
        </authorList>
    </citation>
    <scope>NUCLEOTIDE SEQUENCE [LARGE SCALE GENOMIC DNA]</scope>
    <source>
        <strain evidence="6 7">Gxj-6</strain>
    </source>
</reference>
<dbReference type="GO" id="GO:0005975">
    <property type="term" value="P:carbohydrate metabolic process"/>
    <property type="evidence" value="ECO:0007669"/>
    <property type="project" value="InterPro"/>
</dbReference>
<dbReference type="GO" id="GO:0016020">
    <property type="term" value="C:membrane"/>
    <property type="evidence" value="ECO:0007669"/>
    <property type="project" value="TreeGrafter"/>
</dbReference>
<comment type="caution">
    <text evidence="6">The sequence shown here is derived from an EMBL/GenBank/DDBJ whole genome shotgun (WGS) entry which is preliminary data.</text>
</comment>
<feature type="compositionally biased region" description="Pro residues" evidence="3">
    <location>
        <begin position="243"/>
        <end position="252"/>
    </location>
</feature>
<feature type="chain" id="PRO_5023861884" evidence="4">
    <location>
        <begin position="43"/>
        <end position="388"/>
    </location>
</feature>
<dbReference type="Gene3D" id="3.20.20.370">
    <property type="entry name" value="Glycoside hydrolase/deacetylase"/>
    <property type="match status" value="1"/>
</dbReference>
<evidence type="ECO:0000313" key="6">
    <source>
        <dbReference type="EMBL" id="KAA9374673.1"/>
    </source>
</evidence>
<dbReference type="InterPro" id="IPR011330">
    <property type="entry name" value="Glyco_hydro/deAcase_b/a-brl"/>
</dbReference>
<dbReference type="Pfam" id="PF00652">
    <property type="entry name" value="Ricin_B_lectin"/>
    <property type="match status" value="1"/>
</dbReference>
<evidence type="ECO:0000256" key="4">
    <source>
        <dbReference type="SAM" id="SignalP"/>
    </source>
</evidence>
<dbReference type="RefSeq" id="WP_150938669.1">
    <property type="nucleotide sequence ID" value="NZ_VYTZ01000015.1"/>
</dbReference>
<dbReference type="SMART" id="SM00458">
    <property type="entry name" value="RICIN"/>
    <property type="match status" value="1"/>
</dbReference>
<sequence>MADSAVPVVRRPGLRKSLAAALASVAAAALATVALSPTAANAADCSAGYVGLTYDDGPNPSNTTNLLNTLKANGLRATMFNIGQNAQNNPSLVRAQVDAGMWVGNHSYTHPHLTQQSSSQIQSELQRTQQAIQQATGSAPKLFRPPYGETNSTLQSVEQQLGLREIIWDVDSQDWNGASTSQIVQAAGRLQNGQIILMHDQYATTVSAISQIAANLRSRNLCAGMISPTTGRAVAPDGSGPGSPSPSIPPQSPSATPTSGGGSGAIKGVASGRCLDVPNASQTDGTQVQLWDCNGQSNQTWSSTSAGEIRVYGGKCLDAGGTGNGAKIQIYSCHGGDNQKWRVNSDGSIQGVQSGLCLDAAGAGTANGTKLQLYSCHGGTNQKWTWTR</sequence>
<dbReference type="AlphaFoldDB" id="A0A5J5JWJ6"/>
<name>A0A5J5JWJ6_9ACTN</name>
<feature type="signal peptide" evidence="4">
    <location>
        <begin position="1"/>
        <end position="42"/>
    </location>
</feature>
<dbReference type="GO" id="GO:0016810">
    <property type="term" value="F:hydrolase activity, acting on carbon-nitrogen (but not peptide) bonds"/>
    <property type="evidence" value="ECO:0007669"/>
    <property type="project" value="InterPro"/>
</dbReference>
<dbReference type="Pfam" id="PF01522">
    <property type="entry name" value="Polysacc_deac_1"/>
    <property type="match status" value="1"/>
</dbReference>
<dbReference type="InterPro" id="IPR000772">
    <property type="entry name" value="Ricin_B_lectin"/>
</dbReference>
<dbReference type="InterPro" id="IPR035992">
    <property type="entry name" value="Ricin_B-like_lectins"/>
</dbReference>